<proteinExistence type="predicted"/>
<keyword evidence="2" id="KW-1185">Reference proteome</keyword>
<protein>
    <submittedName>
        <fullName evidence="1">Uncharacterized protein</fullName>
    </submittedName>
</protein>
<evidence type="ECO:0000313" key="1">
    <source>
        <dbReference type="EMBL" id="MDV4190288.1"/>
    </source>
</evidence>
<dbReference type="RefSeq" id="WP_317277238.1">
    <property type="nucleotide sequence ID" value="NZ_JAWJWH010000027.1"/>
</dbReference>
<dbReference type="EMBL" id="JAWJWI010000027">
    <property type="protein sequence ID" value="MDV4190288.1"/>
    <property type="molecule type" value="Genomic_DNA"/>
</dbReference>
<accession>A0ABU3YWQ9</accession>
<comment type="caution">
    <text evidence="1">The sequence shown here is derived from an EMBL/GenBank/DDBJ whole genome shotgun (WGS) entry which is preliminary data.</text>
</comment>
<dbReference type="Proteomes" id="UP001187203">
    <property type="component" value="Unassembled WGS sequence"/>
</dbReference>
<organism evidence="1 2">
    <name type="scientific">Rhizobium brockwellii</name>
    <dbReference type="NCBI Taxonomy" id="3019932"/>
    <lineage>
        <taxon>Bacteria</taxon>
        <taxon>Pseudomonadati</taxon>
        <taxon>Pseudomonadota</taxon>
        <taxon>Alphaproteobacteria</taxon>
        <taxon>Hyphomicrobiales</taxon>
        <taxon>Rhizobiaceae</taxon>
        <taxon>Rhizobium/Agrobacterium group</taxon>
        <taxon>Rhizobium</taxon>
    </lineage>
</organism>
<name>A0ABU3YWQ9_9HYPH</name>
<gene>
    <name evidence="1" type="ORF">R1523_32870</name>
</gene>
<evidence type="ECO:0000313" key="2">
    <source>
        <dbReference type="Proteomes" id="UP001187203"/>
    </source>
</evidence>
<reference evidence="2" key="1">
    <citation type="journal article" date="2023" name="Int. J. Mol. Sci.">
        <title>Genomic and Metabolic Characterization of Plant Growth-Promoting Rhizobacteria Isolated from Nodules of Clovers Grown in Non-Farmed Soil.</title>
        <authorList>
            <person name="Wojcik M."/>
            <person name="Koper P."/>
            <person name="Zebracki K."/>
            <person name="Marczak M."/>
            <person name="Mazur A."/>
        </authorList>
    </citation>
    <scope>NUCLEOTIDE SEQUENCE [LARGE SCALE GENOMIC DNA]</scope>
    <source>
        <strain evidence="2">KB12</strain>
    </source>
</reference>
<sequence>MNNNDLLSRIHDLESVVNGLMIYIAAREAGVDLDTSDEKTRQFLQDNVMRPFSVRENMYEKGQGPLVLAADGYWEGLASGRIPELVQKLKDL</sequence>